<organism evidence="1 2">
    <name type="scientific">Pannonibacter phragmitetus</name>
    <dbReference type="NCBI Taxonomy" id="121719"/>
    <lineage>
        <taxon>Bacteria</taxon>
        <taxon>Pseudomonadati</taxon>
        <taxon>Pseudomonadota</taxon>
        <taxon>Alphaproteobacteria</taxon>
        <taxon>Hyphomicrobiales</taxon>
        <taxon>Stappiaceae</taxon>
        <taxon>Pannonibacter</taxon>
    </lineage>
</organism>
<dbReference type="EMBL" id="CP013068">
    <property type="protein sequence ID" value="ALV29047.1"/>
    <property type="molecule type" value="Genomic_DNA"/>
</dbReference>
<name>A0A0L0J4X4_9HYPH</name>
<evidence type="ECO:0000313" key="2">
    <source>
        <dbReference type="Proteomes" id="UP000064921"/>
    </source>
</evidence>
<accession>A0A0L0J4X4</accession>
<dbReference type="Proteomes" id="UP000064921">
    <property type="component" value="Chromosome"/>
</dbReference>
<dbReference type="RefSeq" id="WP_050471669.1">
    <property type="nucleotide sequence ID" value="NZ_CM011124.1"/>
</dbReference>
<sequence length="178" mass="19878">MTSPDGKEVTATVIDDRFIDVPHLRPHVMQVPLPKGDTIGIKLVYSSHCWSARYDQALHGAPACLMMDGAVARIFDAERFRLSQILPDMLSDLASHRLYWTPADRNYGVYNASALIDGVAYTAFFTLKKDRGKIGGCRHSLVMRIESAYRAPQPSKGMRIKFAAAIDHALRGSKPKYR</sequence>
<reference evidence="1 2" key="1">
    <citation type="submission" date="2015-10" db="EMBL/GenBank/DDBJ databases">
        <title>The world's first case of liver abscess caused by Pannonibacter phragmitetus.</title>
        <authorList>
            <person name="Ming D."/>
            <person name="Wang M."/>
            <person name="Zhou Y."/>
            <person name="Jiang T."/>
            <person name="Hu S."/>
        </authorList>
    </citation>
    <scope>NUCLEOTIDE SEQUENCE [LARGE SCALE GENOMIC DNA]</scope>
    <source>
        <strain evidence="1 2">31801</strain>
    </source>
</reference>
<dbReference type="KEGG" id="pphr:APZ00_20020"/>
<dbReference type="AlphaFoldDB" id="A0A0L0J4X4"/>
<evidence type="ECO:0000313" key="1">
    <source>
        <dbReference type="EMBL" id="ALV29047.1"/>
    </source>
</evidence>
<protein>
    <submittedName>
        <fullName evidence="1">Uncharacterized protein</fullName>
    </submittedName>
</protein>
<gene>
    <name evidence="1" type="ORF">APZ00_20020</name>
</gene>
<keyword evidence="2" id="KW-1185">Reference proteome</keyword>
<dbReference type="PATRIC" id="fig|121719.5.peg.2272"/>
<proteinExistence type="predicted"/>